<evidence type="ECO:0000313" key="4">
    <source>
        <dbReference type="EMBL" id="APB88778.1"/>
    </source>
</evidence>
<reference evidence="4" key="1">
    <citation type="journal article" date="2016" name="Proc. Natl. Acad. Sci. U.S.A.">
        <title>Microbial-type terpene synthase genes occur widely in nonseed land plants, but not in seed plants.</title>
        <authorList>
            <person name="Jia Q."/>
            <person name="Li G."/>
            <person name="Kollner T.G."/>
            <person name="Fu J."/>
            <person name="Chen X."/>
            <person name="Xiong W."/>
            <person name="Crandall-Stotler B.J."/>
            <person name="Bowman J.L."/>
            <person name="Weston D.J."/>
            <person name="Zhang Y."/>
            <person name="Chen L."/>
            <person name="Xie Y."/>
            <person name="Li F.W."/>
            <person name="Rothfels C.J."/>
            <person name="Larsson A."/>
            <person name="Graham S.W."/>
            <person name="Stevenson D.W."/>
            <person name="Wong G.K."/>
            <person name="Gershenzon J."/>
            <person name="Chen F."/>
        </authorList>
    </citation>
    <scope>NUCLEOTIDE SEQUENCE</scope>
</reference>
<evidence type="ECO:0000256" key="3">
    <source>
        <dbReference type="SAM" id="MobiDB-lite"/>
    </source>
</evidence>
<protein>
    <submittedName>
        <fullName evidence="4">Terpene synthase 7</fullName>
    </submittedName>
</protein>
<dbReference type="InterPro" id="IPR024652">
    <property type="entry name" value="Trichodiene_synth"/>
</dbReference>
<keyword evidence="2" id="KW-0456">Lyase</keyword>
<dbReference type="AlphaFoldDB" id="A0A1J0CQ97"/>
<evidence type="ECO:0000256" key="1">
    <source>
        <dbReference type="ARBA" id="ARBA00007946"/>
    </source>
</evidence>
<dbReference type="InterPro" id="IPR008949">
    <property type="entry name" value="Isoprenoid_synthase_dom_sf"/>
</dbReference>
<dbReference type="Gene3D" id="1.10.600.10">
    <property type="entry name" value="Farnesyl Diphosphate Synthase"/>
    <property type="match status" value="1"/>
</dbReference>
<organism evidence="4">
    <name type="scientific">Anthoceros punctatus</name>
    <name type="common">Hornwort</name>
    <dbReference type="NCBI Taxonomy" id="3234"/>
    <lineage>
        <taxon>Eukaryota</taxon>
        <taxon>Viridiplantae</taxon>
        <taxon>Streptophyta</taxon>
        <taxon>Embryophyta</taxon>
        <taxon>Anthocerotophyta</taxon>
        <taxon>Anthocerotopsida</taxon>
        <taxon>Anthocerotidae</taxon>
        <taxon>Anthocerotales</taxon>
        <taxon>Anthocerotaceae</taxon>
        <taxon>Anthoceros</taxon>
    </lineage>
</organism>
<dbReference type="EMBL" id="KX230840">
    <property type="protein sequence ID" value="APB88778.1"/>
    <property type="molecule type" value="mRNA"/>
</dbReference>
<dbReference type="GO" id="GO:0016838">
    <property type="term" value="F:carbon-oxygen lyase activity, acting on phosphates"/>
    <property type="evidence" value="ECO:0007669"/>
    <property type="project" value="InterPro"/>
</dbReference>
<feature type="region of interest" description="Disordered" evidence="3">
    <location>
        <begin position="59"/>
        <end position="89"/>
    </location>
</feature>
<dbReference type="Pfam" id="PF06330">
    <property type="entry name" value="TRI5"/>
    <property type="match status" value="1"/>
</dbReference>
<accession>A0A1J0CQ97</accession>
<name>A0A1J0CQ97_ANTPU</name>
<sequence>MDLCRFTASLRCAPTGSSSCRTVAVLQQGAANSSFFLKLPLSSTLRQKALSVSVRCEAEVDAPPKPRPAPTKPKPVMGDDGSNGHAHGHDHGMNTSLLTSLYMDFLHSMSFTNSRASCYPDRLDTVIALVRENGGSFMPDRYIVMGAAFGNLVYCLHPVDVQAKIGHFTALFLVVDDLAGKLTGAARERYLEDIRLFQMKFADPEGYAKRYPGRGDLHEALEKVIVYLKTDQNPFFPAELRLHSLMIKSMLDFMEANLQEQHYEHDPIDYTADMAQLPRFLRNKSGIAELYAYFFLLQSTSSGSAAEDEHFFYNNLYPMVPELIDVINFGNDVMSFYKEVLVGEDSIDIVNYSKIHNLPLLQSLRDSMESVKLSRRRLMALADRSGSDDIKDKLVNFFQGYWSWHLGLKRYRLGEVLRGWYDGGYWA</sequence>
<comment type="similarity">
    <text evidence="1">Belongs to the trichodiene synthase family.</text>
</comment>
<proteinExistence type="evidence at transcript level"/>
<dbReference type="SUPFAM" id="SSF48576">
    <property type="entry name" value="Terpenoid synthases"/>
    <property type="match status" value="1"/>
</dbReference>
<evidence type="ECO:0000256" key="2">
    <source>
        <dbReference type="ARBA" id="ARBA00023239"/>
    </source>
</evidence>